<dbReference type="PROSITE" id="PS00137">
    <property type="entry name" value="SUBTILASE_HIS"/>
    <property type="match status" value="1"/>
</dbReference>
<keyword evidence="4 5" id="KW-0720">Serine protease</keyword>
<dbReference type="Gene3D" id="3.40.50.200">
    <property type="entry name" value="Peptidase S8/S53 domain"/>
    <property type="match status" value="1"/>
</dbReference>
<dbReference type="GO" id="GO:0004252">
    <property type="term" value="F:serine-type endopeptidase activity"/>
    <property type="evidence" value="ECO:0007669"/>
    <property type="project" value="UniProtKB-UniRule"/>
</dbReference>
<dbReference type="InterPro" id="IPR050131">
    <property type="entry name" value="Peptidase_S8_subtilisin-like"/>
</dbReference>
<evidence type="ECO:0000259" key="8">
    <source>
        <dbReference type="Pfam" id="PF00082"/>
    </source>
</evidence>
<feature type="active site" description="Charge relay system" evidence="5">
    <location>
        <position position="187"/>
    </location>
</feature>
<dbReference type="PROSITE" id="PS00136">
    <property type="entry name" value="SUBTILASE_ASP"/>
    <property type="match status" value="1"/>
</dbReference>
<dbReference type="PRINTS" id="PR00723">
    <property type="entry name" value="SUBTILISIN"/>
</dbReference>
<name>A0A0F4GA22_9PEZI</name>
<dbReference type="GO" id="GO:0006508">
    <property type="term" value="P:proteolysis"/>
    <property type="evidence" value="ECO:0007669"/>
    <property type="project" value="UniProtKB-KW"/>
</dbReference>
<dbReference type="OrthoDB" id="206201at2759"/>
<feature type="domain" description="Peptidase S8/S53" evidence="8">
    <location>
        <begin position="146"/>
        <end position="373"/>
    </location>
</feature>
<feature type="active site" description="Charge relay system" evidence="5">
    <location>
        <position position="344"/>
    </location>
</feature>
<dbReference type="InterPro" id="IPR023828">
    <property type="entry name" value="Peptidase_S8_Ser-AS"/>
</dbReference>
<dbReference type="SUPFAM" id="SSF52743">
    <property type="entry name" value="Subtilisin-like"/>
    <property type="match status" value="1"/>
</dbReference>
<comment type="similarity">
    <text evidence="1 5 6">Belongs to the peptidase S8 family.</text>
</comment>
<keyword evidence="2 5" id="KW-0645">Protease</keyword>
<dbReference type="Pfam" id="PF00082">
    <property type="entry name" value="Peptidase_S8"/>
    <property type="match status" value="1"/>
</dbReference>
<feature type="chain" id="PRO_5002468521" evidence="7">
    <location>
        <begin position="17"/>
        <end position="400"/>
    </location>
</feature>
<dbReference type="CDD" id="cd04077">
    <property type="entry name" value="Peptidases_S8_PCSK9_ProteinaseK_like"/>
    <property type="match status" value="1"/>
</dbReference>
<dbReference type="InterPro" id="IPR037045">
    <property type="entry name" value="S8pro/Inhibitor_I9_sf"/>
</dbReference>
<dbReference type="InterPro" id="IPR036852">
    <property type="entry name" value="Peptidase_S8/S53_dom_sf"/>
</dbReference>
<dbReference type="Proteomes" id="UP000033647">
    <property type="component" value="Unassembled WGS sequence"/>
</dbReference>
<dbReference type="InterPro" id="IPR015500">
    <property type="entry name" value="Peptidase_S8_subtilisin-rel"/>
</dbReference>
<dbReference type="InterPro" id="IPR023827">
    <property type="entry name" value="Peptidase_S8_Asp-AS"/>
</dbReference>
<reference evidence="9 10" key="1">
    <citation type="submission" date="2015-03" db="EMBL/GenBank/DDBJ databases">
        <title>RNA-seq based gene annotation and comparative genomics of four Zymoseptoria species reveal species-specific pathogenicity related genes and transposable element activity.</title>
        <authorList>
            <person name="Grandaubert J."/>
            <person name="Bhattacharyya A."/>
            <person name="Stukenbrock E.H."/>
        </authorList>
    </citation>
    <scope>NUCLEOTIDE SEQUENCE [LARGE SCALE GENOMIC DNA]</scope>
    <source>
        <strain evidence="9 10">Zb18110</strain>
    </source>
</reference>
<dbReference type="PROSITE" id="PS51892">
    <property type="entry name" value="SUBTILASE"/>
    <property type="match status" value="1"/>
</dbReference>
<dbReference type="PROSITE" id="PS00138">
    <property type="entry name" value="SUBTILASE_SER"/>
    <property type="match status" value="1"/>
</dbReference>
<proteinExistence type="inferred from homology"/>
<evidence type="ECO:0000313" key="9">
    <source>
        <dbReference type="EMBL" id="KJX93862.1"/>
    </source>
</evidence>
<evidence type="ECO:0000256" key="6">
    <source>
        <dbReference type="RuleBase" id="RU003355"/>
    </source>
</evidence>
<dbReference type="InterPro" id="IPR034193">
    <property type="entry name" value="PCSK9_ProteinaseK-like"/>
</dbReference>
<feature type="active site" description="Charge relay system" evidence="5">
    <location>
        <position position="155"/>
    </location>
</feature>
<dbReference type="PANTHER" id="PTHR43806">
    <property type="entry name" value="PEPTIDASE S8"/>
    <property type="match status" value="1"/>
</dbReference>
<evidence type="ECO:0000256" key="5">
    <source>
        <dbReference type="PROSITE-ProRule" id="PRU01240"/>
    </source>
</evidence>
<comment type="caution">
    <text evidence="9">The sequence shown here is derived from an EMBL/GenBank/DDBJ whole genome shotgun (WGS) entry which is preliminary data.</text>
</comment>
<evidence type="ECO:0000256" key="7">
    <source>
        <dbReference type="SAM" id="SignalP"/>
    </source>
</evidence>
<organism evidence="9 10">
    <name type="scientific">Zymoseptoria brevis</name>
    <dbReference type="NCBI Taxonomy" id="1047168"/>
    <lineage>
        <taxon>Eukaryota</taxon>
        <taxon>Fungi</taxon>
        <taxon>Dikarya</taxon>
        <taxon>Ascomycota</taxon>
        <taxon>Pezizomycotina</taxon>
        <taxon>Dothideomycetes</taxon>
        <taxon>Dothideomycetidae</taxon>
        <taxon>Mycosphaerellales</taxon>
        <taxon>Mycosphaerellaceae</taxon>
        <taxon>Zymoseptoria</taxon>
    </lineage>
</organism>
<keyword evidence="10" id="KW-1185">Reference proteome</keyword>
<dbReference type="PANTHER" id="PTHR43806:SF58">
    <property type="entry name" value="ALKALINE PROTEASE 1-RELATED"/>
    <property type="match status" value="1"/>
</dbReference>
<dbReference type="InterPro" id="IPR022398">
    <property type="entry name" value="Peptidase_S8_His-AS"/>
</dbReference>
<dbReference type="STRING" id="1047168.A0A0F4GA22"/>
<dbReference type="GO" id="GO:0005576">
    <property type="term" value="C:extracellular region"/>
    <property type="evidence" value="ECO:0007669"/>
    <property type="project" value="UniProtKB-ARBA"/>
</dbReference>
<gene>
    <name evidence="9" type="ORF">TI39_contig4245g00008</name>
</gene>
<evidence type="ECO:0000256" key="4">
    <source>
        <dbReference type="ARBA" id="ARBA00022825"/>
    </source>
</evidence>
<evidence type="ECO:0000256" key="2">
    <source>
        <dbReference type="ARBA" id="ARBA00022670"/>
    </source>
</evidence>
<dbReference type="InterPro" id="IPR000209">
    <property type="entry name" value="Peptidase_S8/S53_dom"/>
</dbReference>
<evidence type="ECO:0000256" key="1">
    <source>
        <dbReference type="ARBA" id="ARBA00011073"/>
    </source>
</evidence>
<dbReference type="SUPFAM" id="SSF54897">
    <property type="entry name" value="Protease propeptides/inhibitors"/>
    <property type="match status" value="1"/>
</dbReference>
<feature type="signal peptide" evidence="7">
    <location>
        <begin position="1"/>
        <end position="16"/>
    </location>
</feature>
<dbReference type="EMBL" id="LAFY01004204">
    <property type="protein sequence ID" value="KJX93862.1"/>
    <property type="molecule type" value="Genomic_DNA"/>
</dbReference>
<protein>
    <submittedName>
        <fullName evidence="9">Subtilisin-like serine protease PR1A like protein</fullName>
    </submittedName>
</protein>
<keyword evidence="3 5" id="KW-0378">Hydrolase</keyword>
<accession>A0A0F4GA22</accession>
<evidence type="ECO:0000313" key="10">
    <source>
        <dbReference type="Proteomes" id="UP000033647"/>
    </source>
</evidence>
<keyword evidence="7" id="KW-0732">Signal</keyword>
<dbReference type="AlphaFoldDB" id="A0A0F4GA22"/>
<dbReference type="FunFam" id="3.40.50.200:FF:000014">
    <property type="entry name" value="Proteinase K"/>
    <property type="match status" value="1"/>
</dbReference>
<dbReference type="Gene3D" id="3.30.70.80">
    <property type="entry name" value="Peptidase S8 propeptide/proteinase inhibitor I9"/>
    <property type="match status" value="1"/>
</dbReference>
<sequence length="400" mass="41033">MQFALNLLLALPAVLAAPSIDRRQEAGIQRIADSWIVELEDGQNLDAVLASVKEATGIEPESTYTIGKFKGFAFKGDDSTVDALAGMDELKRIESDVVVTAYAPAADVADIQQRALVSQNPTTWGLSRISSRSRGGSTYRYDSTAGQGVNIYVLDTGVNSAHQDFGGRAIQGANFIDGESIADGNGHGTHCSGTAAGTTYGVAKRATVIGVKVLSSSGSGSLAGIIDGIDWAVNDAKTRGGVGRSVFSMSLGSPFSRTSNNAIRNAVSAGIFVAVAAGNDNANAANYSPASEASACTVGATDINDNRSTFSNFGSLVDIFAPGTNILSTWIGSSTATRTISGTSMACPHVAGLAAYLIALEGTRTPAALCQRIQSLSTKNVIVGPGSGSPNYLAYNGNGA</sequence>
<evidence type="ECO:0000256" key="3">
    <source>
        <dbReference type="ARBA" id="ARBA00022801"/>
    </source>
</evidence>